<name>A0A1G8LZ42_9ACTN</name>
<feature type="compositionally biased region" description="Acidic residues" evidence="2">
    <location>
        <begin position="140"/>
        <end position="152"/>
    </location>
</feature>
<dbReference type="EMBL" id="FNCN01000092">
    <property type="protein sequence ID" value="SDI60971.1"/>
    <property type="molecule type" value="Genomic_DNA"/>
</dbReference>
<dbReference type="Pfam" id="PF13205">
    <property type="entry name" value="Big_5"/>
    <property type="match status" value="1"/>
</dbReference>
<dbReference type="AlphaFoldDB" id="A0A1G8LZ42"/>
<organism evidence="4 5">
    <name type="scientific">Sinosporangium album</name>
    <dbReference type="NCBI Taxonomy" id="504805"/>
    <lineage>
        <taxon>Bacteria</taxon>
        <taxon>Bacillati</taxon>
        <taxon>Actinomycetota</taxon>
        <taxon>Actinomycetes</taxon>
        <taxon>Streptosporangiales</taxon>
        <taxon>Streptosporangiaceae</taxon>
        <taxon>Sinosporangium</taxon>
    </lineage>
</organism>
<evidence type="ECO:0000259" key="3">
    <source>
        <dbReference type="Pfam" id="PF13205"/>
    </source>
</evidence>
<dbReference type="InterPro" id="IPR014755">
    <property type="entry name" value="Cu-Rt/internalin_Ig-like"/>
</dbReference>
<proteinExistence type="predicted"/>
<keyword evidence="1" id="KW-0732">Signal</keyword>
<dbReference type="Gene3D" id="2.60.120.200">
    <property type="match status" value="1"/>
</dbReference>
<feature type="domain" description="SbsA Ig-like" evidence="3">
    <location>
        <begin position="154"/>
        <end position="249"/>
    </location>
</feature>
<sequence>GIVQAWVDGAPNYGIQLTAGSESDLRNWRRYRSEDAGGCTTTPLESCKGTLHPPILTVDVALPEPPHQERVVIAVPEPLQTLPDYDQAVAMSTRAGTTAEELLSIGVPDDVLDATIANRNGMADTVGTDKLSPDDASVPEPDDTGGSDGEDVLDPRVLTHEPAADAIEVPLDAVARVTFTEPVGGAEVTVRAAGGTAVPGSLDFSNEGTVVTFTPDQPWGPGTTYSVEVAWAMDAVENTMEPYSWSFRTVDQAAAHWRFDEGDGRTAADSSNNDRHATLNDTAAWISGKTGNAISNTPTQARATASRKAVREGKAVEISDETTAASITHAQPDGKTFKTEVAAGPVRTRQDSRWVPINTTLAEQSGKLRPKALAEGTAVEVSPGGTAPFVTMTADGRSYALRWPTPLPKPTVKKNVATYADAAGKGADLVVTVLPTGFRHDVVL</sequence>
<feature type="non-terminal residue" evidence="4">
    <location>
        <position position="444"/>
    </location>
</feature>
<keyword evidence="5" id="KW-1185">Reference proteome</keyword>
<evidence type="ECO:0000313" key="4">
    <source>
        <dbReference type="EMBL" id="SDI60971.1"/>
    </source>
</evidence>
<protein>
    <submittedName>
        <fullName evidence="4">Ig-like domain-containing protein</fullName>
    </submittedName>
</protein>
<feature type="region of interest" description="Disordered" evidence="2">
    <location>
        <begin position="123"/>
        <end position="154"/>
    </location>
</feature>
<dbReference type="STRING" id="504805.SAMN05421505_1921"/>
<evidence type="ECO:0000256" key="2">
    <source>
        <dbReference type="SAM" id="MobiDB-lite"/>
    </source>
</evidence>
<dbReference type="Gene3D" id="2.60.40.1220">
    <property type="match status" value="1"/>
</dbReference>
<evidence type="ECO:0000256" key="1">
    <source>
        <dbReference type="ARBA" id="ARBA00022729"/>
    </source>
</evidence>
<evidence type="ECO:0000313" key="5">
    <source>
        <dbReference type="Proteomes" id="UP000198923"/>
    </source>
</evidence>
<dbReference type="Proteomes" id="UP000198923">
    <property type="component" value="Unassembled WGS sequence"/>
</dbReference>
<accession>A0A1G8LZ42</accession>
<dbReference type="InterPro" id="IPR032812">
    <property type="entry name" value="SbsA_Ig"/>
</dbReference>
<gene>
    <name evidence="4" type="ORF">SAMN05421505_1921</name>
</gene>
<feature type="non-terminal residue" evidence="4">
    <location>
        <position position="1"/>
    </location>
</feature>
<reference evidence="4 5" key="1">
    <citation type="submission" date="2016-10" db="EMBL/GenBank/DDBJ databases">
        <authorList>
            <person name="de Groot N.N."/>
        </authorList>
    </citation>
    <scope>NUCLEOTIDE SEQUENCE [LARGE SCALE GENOMIC DNA]</scope>
    <source>
        <strain evidence="4 5">CPCC 201354</strain>
    </source>
</reference>